<proteinExistence type="predicted"/>
<accession>A0A1S6J3K1</accession>
<evidence type="ECO:0000313" key="6">
    <source>
        <dbReference type="Proteomes" id="UP000189443"/>
    </source>
</evidence>
<dbReference type="Proteomes" id="UP000189443">
    <property type="component" value="Chromosome"/>
</dbReference>
<gene>
    <name evidence="5" type="ORF">B1H29_04770</name>
</gene>
<keyword evidence="3" id="KW-0804">Transcription</keyword>
<feature type="domain" description="HTH araC/xylS-type" evidence="4">
    <location>
        <begin position="6"/>
        <end position="104"/>
    </location>
</feature>
<keyword evidence="2" id="KW-0238">DNA-binding</keyword>
<dbReference type="EMBL" id="CP019724">
    <property type="protein sequence ID" value="AQS66330.1"/>
    <property type="molecule type" value="Genomic_DNA"/>
</dbReference>
<organism evidence="5 6">
    <name type="scientific">Streptomyces pactum</name>
    <dbReference type="NCBI Taxonomy" id="68249"/>
    <lineage>
        <taxon>Bacteria</taxon>
        <taxon>Bacillati</taxon>
        <taxon>Actinomycetota</taxon>
        <taxon>Actinomycetes</taxon>
        <taxon>Kitasatosporales</taxon>
        <taxon>Streptomycetaceae</taxon>
        <taxon>Streptomyces</taxon>
    </lineage>
</organism>
<dbReference type="KEGG" id="spac:B1H29_04770"/>
<dbReference type="PROSITE" id="PS01124">
    <property type="entry name" value="HTH_ARAC_FAMILY_2"/>
    <property type="match status" value="1"/>
</dbReference>
<evidence type="ECO:0000259" key="4">
    <source>
        <dbReference type="PROSITE" id="PS01124"/>
    </source>
</evidence>
<evidence type="ECO:0000256" key="2">
    <source>
        <dbReference type="ARBA" id="ARBA00023125"/>
    </source>
</evidence>
<dbReference type="GO" id="GO:0043565">
    <property type="term" value="F:sequence-specific DNA binding"/>
    <property type="evidence" value="ECO:0007669"/>
    <property type="project" value="InterPro"/>
</dbReference>
<dbReference type="Gene3D" id="1.10.10.60">
    <property type="entry name" value="Homeodomain-like"/>
    <property type="match status" value="2"/>
</dbReference>
<dbReference type="SUPFAM" id="SSF46689">
    <property type="entry name" value="Homeodomain-like"/>
    <property type="match status" value="2"/>
</dbReference>
<keyword evidence="6" id="KW-1185">Reference proteome</keyword>
<dbReference type="PANTHER" id="PTHR46796:SF2">
    <property type="entry name" value="TRANSCRIPTIONAL REGULATORY PROTEIN"/>
    <property type="match status" value="1"/>
</dbReference>
<dbReference type="PANTHER" id="PTHR46796">
    <property type="entry name" value="HTH-TYPE TRANSCRIPTIONAL ACTIVATOR RHAS-RELATED"/>
    <property type="match status" value="1"/>
</dbReference>
<dbReference type="PROSITE" id="PS00041">
    <property type="entry name" value="HTH_ARAC_FAMILY_1"/>
    <property type="match status" value="1"/>
</dbReference>
<dbReference type="InterPro" id="IPR009057">
    <property type="entry name" value="Homeodomain-like_sf"/>
</dbReference>
<dbReference type="SMART" id="SM00342">
    <property type="entry name" value="HTH_ARAC"/>
    <property type="match status" value="1"/>
</dbReference>
<dbReference type="InterPro" id="IPR018062">
    <property type="entry name" value="HTH_AraC-typ_CS"/>
</dbReference>
<dbReference type="PRINTS" id="PR00032">
    <property type="entry name" value="HTHARAC"/>
</dbReference>
<keyword evidence="1" id="KW-0805">Transcription regulation</keyword>
<sequence length="244" mass="26610">MRAEIEQVVEGIRKRYEEPLSLCDLGEMARLTPFHMARLFREQTGLPPARFLTAVRLEEAKRRLLRTDVSIADISLGVGYASIGSFTTRFTKTFGVSPGQYRRMTQLGPDAVEFAGGSADASYAYGAIQGRLRRDDGLDHASVFVAAFHAASAGDRPARCYRVGRSSDLWTIPYVPEGRWFIEAVSLTSAQGGGCVVAGSVGPVFVTPGAVVRVDVALEPYRRVRVADSERCPLAFSLPDLYAS</sequence>
<dbReference type="InterPro" id="IPR050204">
    <property type="entry name" value="AraC_XylS_family_regulators"/>
</dbReference>
<name>A0A1S6J3K1_9ACTN</name>
<dbReference type="Pfam" id="PF12833">
    <property type="entry name" value="HTH_18"/>
    <property type="match status" value="1"/>
</dbReference>
<evidence type="ECO:0000256" key="3">
    <source>
        <dbReference type="ARBA" id="ARBA00023163"/>
    </source>
</evidence>
<dbReference type="GO" id="GO:0003700">
    <property type="term" value="F:DNA-binding transcription factor activity"/>
    <property type="evidence" value="ECO:0007669"/>
    <property type="project" value="InterPro"/>
</dbReference>
<dbReference type="InterPro" id="IPR020449">
    <property type="entry name" value="Tscrpt_reg_AraC-type_HTH"/>
</dbReference>
<dbReference type="AlphaFoldDB" id="A0A1S6J3K1"/>
<evidence type="ECO:0000313" key="5">
    <source>
        <dbReference type="EMBL" id="AQS66330.1"/>
    </source>
</evidence>
<dbReference type="InterPro" id="IPR018060">
    <property type="entry name" value="HTH_AraC"/>
</dbReference>
<evidence type="ECO:0000256" key="1">
    <source>
        <dbReference type="ARBA" id="ARBA00023015"/>
    </source>
</evidence>
<protein>
    <recommendedName>
        <fullName evidence="4">HTH araC/xylS-type domain-containing protein</fullName>
    </recommendedName>
</protein>
<reference evidence="5 6" key="1">
    <citation type="submission" date="2017-02" db="EMBL/GenBank/DDBJ databases">
        <title>Streptomyces pactum ACT12 Genome sequencing and assembly.</title>
        <authorList>
            <person name="Xue Q."/>
            <person name="Yan X."/>
            <person name="Jia L."/>
            <person name="Yan H."/>
        </authorList>
    </citation>
    <scope>NUCLEOTIDE SEQUENCE [LARGE SCALE GENOMIC DNA]</scope>
    <source>
        <strain evidence="5 6">ACT12</strain>
    </source>
</reference>